<protein>
    <submittedName>
        <fullName evidence="1">CLUMA_CG009497, isoform A</fullName>
    </submittedName>
</protein>
<organism evidence="1 2">
    <name type="scientific">Clunio marinus</name>
    <dbReference type="NCBI Taxonomy" id="568069"/>
    <lineage>
        <taxon>Eukaryota</taxon>
        <taxon>Metazoa</taxon>
        <taxon>Ecdysozoa</taxon>
        <taxon>Arthropoda</taxon>
        <taxon>Hexapoda</taxon>
        <taxon>Insecta</taxon>
        <taxon>Pterygota</taxon>
        <taxon>Neoptera</taxon>
        <taxon>Endopterygota</taxon>
        <taxon>Diptera</taxon>
        <taxon>Nematocera</taxon>
        <taxon>Chironomoidea</taxon>
        <taxon>Chironomidae</taxon>
        <taxon>Clunio</taxon>
    </lineage>
</organism>
<proteinExistence type="predicted"/>
<sequence>MVEMRKPPNKSAGKIIFGNSRTCPNFRSKSNEMSMFTIIFIFKHPDLIQQFIHSGVNMQILTLP</sequence>
<dbReference type="AlphaFoldDB" id="A0A1J1I924"/>
<accession>A0A1J1I924</accession>
<keyword evidence="2" id="KW-1185">Reference proteome</keyword>
<evidence type="ECO:0000313" key="2">
    <source>
        <dbReference type="Proteomes" id="UP000183832"/>
    </source>
</evidence>
<reference evidence="1 2" key="1">
    <citation type="submission" date="2015-04" db="EMBL/GenBank/DDBJ databases">
        <authorList>
            <person name="Syromyatnikov M.Y."/>
            <person name="Popov V.N."/>
        </authorList>
    </citation>
    <scope>NUCLEOTIDE SEQUENCE [LARGE SCALE GENOMIC DNA]</scope>
</reference>
<dbReference type="Proteomes" id="UP000183832">
    <property type="component" value="Unassembled WGS sequence"/>
</dbReference>
<name>A0A1J1I924_9DIPT</name>
<evidence type="ECO:0000313" key="1">
    <source>
        <dbReference type="EMBL" id="CRK96060.1"/>
    </source>
</evidence>
<gene>
    <name evidence="1" type="ORF">CLUMA_CG009497</name>
</gene>
<dbReference type="EMBL" id="CVRI01000043">
    <property type="protein sequence ID" value="CRK96060.1"/>
    <property type="molecule type" value="Genomic_DNA"/>
</dbReference>